<proteinExistence type="predicted"/>
<dbReference type="EMBL" id="LR026963">
    <property type="protein sequence ID" value="VBB68884.1"/>
    <property type="molecule type" value="Genomic_DNA"/>
</dbReference>
<name>A0A484H5V7_9ZZZZ</name>
<accession>A0A484H5V7</accession>
<reference evidence="1" key="1">
    <citation type="submission" date="2018-10" db="EMBL/GenBank/DDBJ databases">
        <authorList>
            <person name="Gruber-Vodicka H."/>
            <person name="Jaeckle O."/>
        </authorList>
    </citation>
    <scope>NUCLEOTIDE SEQUENCE</scope>
</reference>
<gene>
    <name evidence="1" type="ORF">RIEGSTA812A_PEG_357</name>
</gene>
<evidence type="ECO:0000313" key="1">
    <source>
        <dbReference type="EMBL" id="VBB68884.1"/>
    </source>
</evidence>
<protein>
    <submittedName>
        <fullName evidence="1">Uncharacterized protein</fullName>
    </submittedName>
</protein>
<sequence>MRSSFGQLGFLQPLTLPETSKPLISSPWREINTLTIRLPMVMASP</sequence>
<dbReference type="AlphaFoldDB" id="A0A484H5V7"/>
<organism evidence="1">
    <name type="scientific">invertebrate metagenome</name>
    <dbReference type="NCBI Taxonomy" id="1711999"/>
    <lineage>
        <taxon>unclassified sequences</taxon>
        <taxon>metagenomes</taxon>
        <taxon>organismal metagenomes</taxon>
    </lineage>
</organism>